<keyword evidence="2" id="KW-0732">Signal</keyword>
<comment type="caution">
    <text evidence="3">The sequence shown here is derived from an EMBL/GenBank/DDBJ whole genome shotgun (WGS) entry which is preliminary data.</text>
</comment>
<accession>A0ABN2IZV8</accession>
<name>A0ABN2IZV8_9MICO</name>
<evidence type="ECO:0000313" key="3">
    <source>
        <dbReference type="EMBL" id="GAA1714661.1"/>
    </source>
</evidence>
<organism evidence="3 4">
    <name type="scientific">Isoptericola hypogeus</name>
    <dbReference type="NCBI Taxonomy" id="300179"/>
    <lineage>
        <taxon>Bacteria</taxon>
        <taxon>Bacillati</taxon>
        <taxon>Actinomycetota</taxon>
        <taxon>Actinomycetes</taxon>
        <taxon>Micrococcales</taxon>
        <taxon>Promicromonosporaceae</taxon>
        <taxon>Isoptericola</taxon>
    </lineage>
</organism>
<evidence type="ECO:0008006" key="5">
    <source>
        <dbReference type="Google" id="ProtNLM"/>
    </source>
</evidence>
<sequence>MYTRARFTAATRLTAALALTAAVAAGCSGGGEDAGAAAESAGSATGVDAPAAGTANPGDGEMATKTTATPHGGGDAWGGEVTMTLRSVEVADGTMTVRWALQWDDDEAPTDAGASYYDMGVEPITTVTDRENLKLYRPFCTEGAWQPDTESGSDASLAQLECTRSMLVSPLDNVEFAFPNHGAVESWAVLPAPEGQPEKVDVAPVEGLPMFTDATVTYTDGATE</sequence>
<feature type="signal peptide" evidence="2">
    <location>
        <begin position="1"/>
        <end position="24"/>
    </location>
</feature>
<reference evidence="3 4" key="1">
    <citation type="journal article" date="2019" name="Int. J. Syst. Evol. Microbiol.">
        <title>The Global Catalogue of Microorganisms (GCM) 10K type strain sequencing project: providing services to taxonomists for standard genome sequencing and annotation.</title>
        <authorList>
            <consortium name="The Broad Institute Genomics Platform"/>
            <consortium name="The Broad Institute Genome Sequencing Center for Infectious Disease"/>
            <person name="Wu L."/>
            <person name="Ma J."/>
        </authorList>
    </citation>
    <scope>NUCLEOTIDE SEQUENCE [LARGE SCALE GENOMIC DNA]</scope>
    <source>
        <strain evidence="3 4">JCM 15589</strain>
    </source>
</reference>
<dbReference type="PROSITE" id="PS51257">
    <property type="entry name" value="PROKAR_LIPOPROTEIN"/>
    <property type="match status" value="1"/>
</dbReference>
<feature type="region of interest" description="Disordered" evidence="1">
    <location>
        <begin position="29"/>
        <end position="78"/>
    </location>
</feature>
<proteinExistence type="predicted"/>
<keyword evidence="4" id="KW-1185">Reference proteome</keyword>
<dbReference type="RefSeq" id="WP_344246006.1">
    <property type="nucleotide sequence ID" value="NZ_BAAAPM010000003.1"/>
</dbReference>
<gene>
    <name evidence="3" type="ORF">GCM10009809_08540</name>
</gene>
<feature type="compositionally biased region" description="Low complexity" evidence="1">
    <location>
        <begin position="34"/>
        <end position="46"/>
    </location>
</feature>
<evidence type="ECO:0000256" key="1">
    <source>
        <dbReference type="SAM" id="MobiDB-lite"/>
    </source>
</evidence>
<evidence type="ECO:0000256" key="2">
    <source>
        <dbReference type="SAM" id="SignalP"/>
    </source>
</evidence>
<feature type="chain" id="PRO_5046531187" description="Secreted protein" evidence="2">
    <location>
        <begin position="25"/>
        <end position="224"/>
    </location>
</feature>
<evidence type="ECO:0000313" key="4">
    <source>
        <dbReference type="Proteomes" id="UP001501138"/>
    </source>
</evidence>
<protein>
    <recommendedName>
        <fullName evidence="5">Secreted protein</fullName>
    </recommendedName>
</protein>
<dbReference type="EMBL" id="BAAAPM010000003">
    <property type="protein sequence ID" value="GAA1714661.1"/>
    <property type="molecule type" value="Genomic_DNA"/>
</dbReference>
<dbReference type="Proteomes" id="UP001501138">
    <property type="component" value="Unassembled WGS sequence"/>
</dbReference>